<dbReference type="AlphaFoldDB" id="A0A7C3GJR6"/>
<dbReference type="GO" id="GO:0005524">
    <property type="term" value="F:ATP binding"/>
    <property type="evidence" value="ECO:0007669"/>
    <property type="project" value="UniProtKB-KW"/>
</dbReference>
<feature type="domain" description="THUMP" evidence="10">
    <location>
        <begin position="61"/>
        <end position="166"/>
    </location>
</feature>
<evidence type="ECO:0000259" key="10">
    <source>
        <dbReference type="PROSITE" id="PS51165"/>
    </source>
</evidence>
<dbReference type="SUPFAM" id="SSF52402">
    <property type="entry name" value="Adenine nucleotide alpha hydrolases-like"/>
    <property type="match status" value="1"/>
</dbReference>
<evidence type="ECO:0000256" key="5">
    <source>
        <dbReference type="ARBA" id="ARBA00022741"/>
    </source>
</evidence>
<dbReference type="PANTHER" id="PTHR43209">
    <property type="entry name" value="TRNA SULFURTRANSFERASE"/>
    <property type="match status" value="1"/>
</dbReference>
<evidence type="ECO:0000256" key="3">
    <source>
        <dbReference type="ARBA" id="ARBA00022555"/>
    </source>
</evidence>
<dbReference type="CDD" id="cd11716">
    <property type="entry name" value="THUMP_ThiI"/>
    <property type="match status" value="1"/>
</dbReference>
<proteinExistence type="inferred from homology"/>
<protein>
    <submittedName>
        <fullName evidence="11">tRNA 4-thiouridine(8) synthase ThiI</fullName>
    </submittedName>
</protein>
<dbReference type="InterPro" id="IPR050102">
    <property type="entry name" value="tRNA_sulfurtransferase_ThiI"/>
</dbReference>
<evidence type="ECO:0000256" key="1">
    <source>
        <dbReference type="ARBA" id="ARBA00004496"/>
    </source>
</evidence>
<dbReference type="GO" id="GO:0004810">
    <property type="term" value="F:CCA tRNA nucleotidyltransferase activity"/>
    <property type="evidence" value="ECO:0007669"/>
    <property type="project" value="InterPro"/>
</dbReference>
<dbReference type="InterPro" id="IPR049961">
    <property type="entry name" value="ThiI_N"/>
</dbReference>
<dbReference type="PROSITE" id="PS51165">
    <property type="entry name" value="THUMP"/>
    <property type="match status" value="1"/>
</dbReference>
<evidence type="ECO:0000313" key="11">
    <source>
        <dbReference type="EMBL" id="HFB53718.1"/>
    </source>
</evidence>
<dbReference type="SUPFAM" id="SSF143437">
    <property type="entry name" value="THUMP domain-like"/>
    <property type="match status" value="1"/>
</dbReference>
<keyword evidence="3" id="KW-0820">tRNA-binding</keyword>
<keyword evidence="6" id="KW-0067">ATP-binding</keyword>
<keyword evidence="7 9" id="KW-0694">RNA-binding</keyword>
<dbReference type="GO" id="GO:0016783">
    <property type="term" value="F:sulfurtransferase activity"/>
    <property type="evidence" value="ECO:0007669"/>
    <property type="project" value="InterPro"/>
</dbReference>
<dbReference type="NCBIfam" id="TIGR00342">
    <property type="entry name" value="tRNA uracil 4-sulfurtransferase ThiI"/>
    <property type="match status" value="1"/>
</dbReference>
<dbReference type="InterPro" id="IPR020536">
    <property type="entry name" value="ThiI_AANH"/>
</dbReference>
<dbReference type="GO" id="GO:0009228">
    <property type="term" value="P:thiamine biosynthetic process"/>
    <property type="evidence" value="ECO:0007669"/>
    <property type="project" value="UniProtKB-KW"/>
</dbReference>
<gene>
    <name evidence="11" type="primary">thiI</name>
    <name evidence="11" type="ORF">ENJ67_03215</name>
</gene>
<dbReference type="Proteomes" id="UP000886390">
    <property type="component" value="Unassembled WGS sequence"/>
</dbReference>
<keyword evidence="8" id="KW-0784">Thiamine biosynthesis</keyword>
<accession>A0A7C3GJR6</accession>
<dbReference type="InterPro" id="IPR004114">
    <property type="entry name" value="THUMP_dom"/>
</dbReference>
<dbReference type="HAMAP" id="MF_00021">
    <property type="entry name" value="ThiI"/>
    <property type="match status" value="1"/>
</dbReference>
<dbReference type="Pfam" id="PF02568">
    <property type="entry name" value="ThiI"/>
    <property type="match status" value="1"/>
</dbReference>
<dbReference type="InterPro" id="IPR049962">
    <property type="entry name" value="THUMP_ThiI"/>
</dbReference>
<comment type="subcellular location">
    <subcellularLocation>
        <location evidence="1">Cytoplasm</location>
    </subcellularLocation>
</comment>
<reference evidence="11" key="1">
    <citation type="journal article" date="2020" name="mSystems">
        <title>Genome- and Community-Level Interaction Insights into Carbon Utilization and Element Cycling Functions of Hydrothermarchaeota in Hydrothermal Sediment.</title>
        <authorList>
            <person name="Zhou Z."/>
            <person name="Liu Y."/>
            <person name="Xu W."/>
            <person name="Pan J."/>
            <person name="Luo Z.H."/>
            <person name="Li M."/>
        </authorList>
    </citation>
    <scope>NUCLEOTIDE SEQUENCE [LARGE SCALE GENOMIC DNA]</scope>
    <source>
        <strain evidence="11">HyVt-507</strain>
    </source>
</reference>
<dbReference type="GO" id="GO:0005829">
    <property type="term" value="C:cytosol"/>
    <property type="evidence" value="ECO:0007669"/>
    <property type="project" value="TreeGrafter"/>
</dbReference>
<dbReference type="Gene3D" id="3.40.50.620">
    <property type="entry name" value="HUPs"/>
    <property type="match status" value="1"/>
</dbReference>
<keyword evidence="5" id="KW-0547">Nucleotide-binding</keyword>
<evidence type="ECO:0000256" key="4">
    <source>
        <dbReference type="ARBA" id="ARBA00022679"/>
    </source>
</evidence>
<sequence>MQKFILKLFPEIMIKGSSAKRQMTGQLYNNLLTILERIDPSIKVAKYSDKLEVFTPKEFLPEVRQKLLDTPGIEQILEVLQFDDMDTIDKIKVKVRELVADSLEGKTFVVRVKRSGKHPFKSIDIEKTVGGHLLANSKAKGVQLKNPDIVVQMELIENQLNVITAKYKGLSGFPIGTQGDILSLMSGGFDSTVASYLTMKRGIKTHFIFFNLGGMAHEIGVKQVALYLWSKFGSSHKVKFISVPFDDVIEEIFRSTPPTYMGVTLKRLMLTAAEKVADEMEIDALLTGESVAQVSSQTLRNLAIIDQVTNKLVLRPLAT</sequence>
<dbReference type="Gene3D" id="3.30.2130.30">
    <property type="match status" value="1"/>
</dbReference>
<dbReference type="Pfam" id="PF02926">
    <property type="entry name" value="THUMP"/>
    <property type="match status" value="1"/>
</dbReference>
<evidence type="ECO:0000256" key="7">
    <source>
        <dbReference type="ARBA" id="ARBA00022884"/>
    </source>
</evidence>
<name>A0A7C3GJR6_9BACT</name>
<keyword evidence="2" id="KW-0963">Cytoplasm</keyword>
<dbReference type="InterPro" id="IPR003720">
    <property type="entry name" value="tRNA_STrfase"/>
</dbReference>
<evidence type="ECO:0000256" key="8">
    <source>
        <dbReference type="ARBA" id="ARBA00022977"/>
    </source>
</evidence>
<dbReference type="GO" id="GO:0052837">
    <property type="term" value="P:thiazole biosynthetic process"/>
    <property type="evidence" value="ECO:0007669"/>
    <property type="project" value="TreeGrafter"/>
</dbReference>
<dbReference type="GO" id="GO:0000049">
    <property type="term" value="F:tRNA binding"/>
    <property type="evidence" value="ECO:0007669"/>
    <property type="project" value="UniProtKB-KW"/>
</dbReference>
<dbReference type="InterPro" id="IPR014729">
    <property type="entry name" value="Rossmann-like_a/b/a_fold"/>
</dbReference>
<evidence type="ECO:0000256" key="6">
    <source>
        <dbReference type="ARBA" id="ARBA00022840"/>
    </source>
</evidence>
<dbReference type="GO" id="GO:0002937">
    <property type="term" value="P:tRNA 4-thiouridine biosynthesis"/>
    <property type="evidence" value="ECO:0007669"/>
    <property type="project" value="TreeGrafter"/>
</dbReference>
<evidence type="ECO:0000256" key="2">
    <source>
        <dbReference type="ARBA" id="ARBA00022490"/>
    </source>
</evidence>
<dbReference type="EMBL" id="DRNH01000170">
    <property type="protein sequence ID" value="HFB53718.1"/>
    <property type="molecule type" value="Genomic_DNA"/>
</dbReference>
<organism evidence="11">
    <name type="scientific">Sulfurimonas autotrophica</name>
    <dbReference type="NCBI Taxonomy" id="202747"/>
    <lineage>
        <taxon>Bacteria</taxon>
        <taxon>Pseudomonadati</taxon>
        <taxon>Campylobacterota</taxon>
        <taxon>Epsilonproteobacteria</taxon>
        <taxon>Campylobacterales</taxon>
        <taxon>Sulfurimonadaceae</taxon>
        <taxon>Sulfurimonas</taxon>
    </lineage>
</organism>
<dbReference type="PANTHER" id="PTHR43209:SF1">
    <property type="entry name" value="TRNA SULFURTRANSFERASE"/>
    <property type="match status" value="1"/>
</dbReference>
<keyword evidence="4" id="KW-0808">Transferase</keyword>
<comment type="caution">
    <text evidence="11">The sequence shown here is derived from an EMBL/GenBank/DDBJ whole genome shotgun (WGS) entry which is preliminary data.</text>
</comment>
<evidence type="ECO:0000256" key="9">
    <source>
        <dbReference type="PROSITE-ProRule" id="PRU00529"/>
    </source>
</evidence>
<feature type="non-terminal residue" evidence="11">
    <location>
        <position position="319"/>
    </location>
</feature>
<dbReference type="SMART" id="SM00981">
    <property type="entry name" value="THUMP"/>
    <property type="match status" value="1"/>
</dbReference>